<name>A0ACB9BGB0_CICIN</name>
<evidence type="ECO:0000313" key="1">
    <source>
        <dbReference type="EMBL" id="KAI3721108.1"/>
    </source>
</evidence>
<evidence type="ECO:0000313" key="2">
    <source>
        <dbReference type="Proteomes" id="UP001055811"/>
    </source>
</evidence>
<sequence>MAPSFCSEGLELFENLFVELSEIRNQLKDGPFVITGQGLGGNLAILFTLLHLHAIDVEETKDSETSKRPLCLTFSSPLVGDEALQCAISEHPQWKLSFLNMVVKTDPVASFFK</sequence>
<accession>A0ACB9BGB0</accession>
<organism evidence="1 2">
    <name type="scientific">Cichorium intybus</name>
    <name type="common">Chicory</name>
    <dbReference type="NCBI Taxonomy" id="13427"/>
    <lineage>
        <taxon>Eukaryota</taxon>
        <taxon>Viridiplantae</taxon>
        <taxon>Streptophyta</taxon>
        <taxon>Embryophyta</taxon>
        <taxon>Tracheophyta</taxon>
        <taxon>Spermatophyta</taxon>
        <taxon>Magnoliopsida</taxon>
        <taxon>eudicotyledons</taxon>
        <taxon>Gunneridae</taxon>
        <taxon>Pentapetalae</taxon>
        <taxon>asterids</taxon>
        <taxon>campanulids</taxon>
        <taxon>Asterales</taxon>
        <taxon>Asteraceae</taxon>
        <taxon>Cichorioideae</taxon>
        <taxon>Cichorieae</taxon>
        <taxon>Cichoriinae</taxon>
        <taxon>Cichorium</taxon>
    </lineage>
</organism>
<keyword evidence="2" id="KW-1185">Reference proteome</keyword>
<comment type="caution">
    <text evidence="1">The sequence shown here is derived from an EMBL/GenBank/DDBJ whole genome shotgun (WGS) entry which is preliminary data.</text>
</comment>
<gene>
    <name evidence="1" type="ORF">L2E82_32112</name>
</gene>
<reference evidence="2" key="1">
    <citation type="journal article" date="2022" name="Mol. Ecol. Resour.">
        <title>The genomes of chicory, endive, great burdock and yacon provide insights into Asteraceae palaeo-polyploidization history and plant inulin production.</title>
        <authorList>
            <person name="Fan W."/>
            <person name="Wang S."/>
            <person name="Wang H."/>
            <person name="Wang A."/>
            <person name="Jiang F."/>
            <person name="Liu H."/>
            <person name="Zhao H."/>
            <person name="Xu D."/>
            <person name="Zhang Y."/>
        </authorList>
    </citation>
    <scope>NUCLEOTIDE SEQUENCE [LARGE SCALE GENOMIC DNA]</scope>
    <source>
        <strain evidence="2">cv. Punajuju</strain>
    </source>
</reference>
<reference evidence="1 2" key="2">
    <citation type="journal article" date="2022" name="Mol. Ecol. Resour.">
        <title>The genomes of chicory, endive, great burdock and yacon provide insights into Asteraceae paleo-polyploidization history and plant inulin production.</title>
        <authorList>
            <person name="Fan W."/>
            <person name="Wang S."/>
            <person name="Wang H."/>
            <person name="Wang A."/>
            <person name="Jiang F."/>
            <person name="Liu H."/>
            <person name="Zhao H."/>
            <person name="Xu D."/>
            <person name="Zhang Y."/>
        </authorList>
    </citation>
    <scope>NUCLEOTIDE SEQUENCE [LARGE SCALE GENOMIC DNA]</scope>
    <source>
        <strain evidence="2">cv. Punajuju</strain>
        <tissue evidence="1">Leaves</tissue>
    </source>
</reference>
<dbReference type="Proteomes" id="UP001055811">
    <property type="component" value="Linkage Group LG06"/>
</dbReference>
<proteinExistence type="predicted"/>
<dbReference type="EMBL" id="CM042014">
    <property type="protein sequence ID" value="KAI3721108.1"/>
    <property type="molecule type" value="Genomic_DNA"/>
</dbReference>
<protein>
    <submittedName>
        <fullName evidence="1">Uncharacterized protein</fullName>
    </submittedName>
</protein>